<gene>
    <name evidence="1" type="ORF">PGIGA_G00239900</name>
</gene>
<name>A0ACC5WMR6_PANGG</name>
<accession>A0ACC5WMR6</accession>
<sequence length="1269" mass="141131">MEDWSLSQSTQRRTFTSIIECELRRQADELCVPVSVLSVRMVMNRITALQGDRDSAMISSAHRAELILLLHAARELLNVGVFSPKLFWQEYWKSQPVLEVVYRLHTEELLPLQYTLTSESGVCVWLVSQLQSLCECGVTEEEGDVPHHILSTVVGVLVRVGFEDVQDSSVSHSCCSVLDSMLSWLLDSLENTHTSHTTHSTDSSHTSHTSHPSHPSHTTDPSRTSHTSHTTGPSHTSRTSHTSHTTGPSRTSHTTGPSQRVPAAAVWLRVFETSVFGVSVSEDAVRRFFTHTLTHTLTHRPRLKELLSRLLSSAFHSYDVEKMITAFLLARQGALEGPAIFPSYSDWFKISFGGASGYHGNSKKSLVFLLKFLSDLVPFDPPQYLKVHVMHPPYVPGKHRSLLQEFISLARTRLSDLKVSVEQMGMYEVVSGAATEVQPECVAQQDVEKALALFQSTGRISATVMEASIFRRPYFLSRFLPALLTPRVLPEKPDNRMAFIEALRKAEKIPAALYSSYTESCMRQQQGEGVCDTQEQDPQVGVHTQLLQLRRLLSTGAAEGEVRAQVAVLSQTLSGVCDHLDKQSECEIITLTLDPHTPSHTPPVVNVILQGFCECVLAACRVAPPNRQCQWVGVFLKMLTGHTQLYTHILHRLLQLLFCVVAVCYALCKSTSHTEELTHFIPTRLYKRLLFLMPRLVPELRSGVLAAERQDDDDDDDDDDECADEEERVCAWASVTDCRRSVRSSVKALWGHTTVRNLQKHPEHQLSFSEWLMFELRVQRSRDALTDTERQVYERWACLQWFLPLCVSAGGCKGNTATACTHIINAVLDAGVSPVPYSPAPPHTDSCCVDVLARLQELLWELQFTCSSRVREEGLFLWDLIDQRCSVTFEPKNISSELELQRTLHTCNSVILAVPSPLLVCVCAAGGRSILDCTALMDHINNHQRRVCSPAGVLSCSLTTHFLSAVLSASVSCESPVEAVNATLSQLSVRCPLLLLSAARWWGCVSPVLCSLWERVIGGQQPEMLQLLTDCTQWAGRWVRRLPGDVPSAPALVLAVCVHRAVEQQGGDTERVKAELTLIQQHREVLVFLLFFYITDLLSEHLSPQADGSVSRAKGLSVHLVTLLADSSDWLSLFHQSGRKERNAYARLVSMVTTDLCARLMPFALFSVLADVDASVLSRVMVTPGFLPPAVMSYTALMKLFLLGHTADVRADTLQQMLCGAQHIVLKSISLTRPGSITHSQLRQMEEECMELDPEVAAALSALMNPDDL</sequence>
<evidence type="ECO:0000313" key="1">
    <source>
        <dbReference type="EMBL" id="MCI4380409.1"/>
    </source>
</evidence>
<proteinExistence type="predicted"/>
<dbReference type="Proteomes" id="UP000829447">
    <property type="component" value="Linkage Group LG7"/>
</dbReference>
<keyword evidence="2" id="KW-1185">Reference proteome</keyword>
<comment type="caution">
    <text evidence="1">The sequence shown here is derived from an EMBL/GenBank/DDBJ whole genome shotgun (WGS) entry which is preliminary data.</text>
</comment>
<evidence type="ECO:0000313" key="2">
    <source>
        <dbReference type="Proteomes" id="UP000829447"/>
    </source>
</evidence>
<protein>
    <submittedName>
        <fullName evidence="1">Uncharacterized protein</fullName>
    </submittedName>
</protein>
<organism evidence="1 2">
    <name type="scientific">Pangasianodon gigas</name>
    <name type="common">Mekong giant catfish</name>
    <name type="synonym">Pangasius gigas</name>
    <dbReference type="NCBI Taxonomy" id="30993"/>
    <lineage>
        <taxon>Eukaryota</taxon>
        <taxon>Metazoa</taxon>
        <taxon>Chordata</taxon>
        <taxon>Craniata</taxon>
        <taxon>Vertebrata</taxon>
        <taxon>Euteleostomi</taxon>
        <taxon>Actinopterygii</taxon>
        <taxon>Neopterygii</taxon>
        <taxon>Teleostei</taxon>
        <taxon>Ostariophysi</taxon>
        <taxon>Siluriformes</taxon>
        <taxon>Pangasiidae</taxon>
        <taxon>Pangasianodon</taxon>
    </lineage>
</organism>
<dbReference type="EMBL" id="CM040460">
    <property type="protein sequence ID" value="MCI4380409.1"/>
    <property type="molecule type" value="Genomic_DNA"/>
</dbReference>
<reference evidence="1 2" key="1">
    <citation type="journal article" date="2022" name="bioRxiv">
        <title>An ancient truncated duplication of the anti-Mullerian hormone receptor type 2 gene is a potential conserved master sex determinant in the Pangasiidae catfish family.</title>
        <authorList>
            <person name="Wen M."/>
            <person name="Pan Q."/>
            <person name="Jouanno E."/>
            <person name="Montfort J."/>
            <person name="Zahm M."/>
            <person name="Cabau C."/>
            <person name="Klopp C."/>
            <person name="Iampietro C."/>
            <person name="Roques C."/>
            <person name="Bouchez O."/>
            <person name="Castinel A."/>
            <person name="Donnadieu C."/>
            <person name="Parrinello H."/>
            <person name="Poncet C."/>
            <person name="Belmonte E."/>
            <person name="Gautier V."/>
            <person name="Avarre J.-C."/>
            <person name="Dugue R."/>
            <person name="Gustiano R."/>
            <person name="Ha T.T.T."/>
            <person name="Campet M."/>
            <person name="Sriphairoj K."/>
            <person name="Ribolli J."/>
            <person name="de Almeida F.L."/>
            <person name="Desvignes T."/>
            <person name="Postlethwait J.H."/>
            <person name="Bucao C.F."/>
            <person name="Robinson-Rechavi M."/>
            <person name="Bobe J."/>
            <person name="Herpin A."/>
            <person name="Guiguen Y."/>
        </authorList>
    </citation>
    <scope>NUCLEOTIDE SEQUENCE [LARGE SCALE GENOMIC DNA]</scope>
    <source>
        <strain evidence="1">YG-Dec2019</strain>
    </source>
</reference>